<dbReference type="InterPro" id="IPR029058">
    <property type="entry name" value="AB_hydrolase_fold"/>
</dbReference>
<evidence type="ECO:0000256" key="2">
    <source>
        <dbReference type="RuleBase" id="RU361156"/>
    </source>
</evidence>
<keyword evidence="2" id="KW-0121">Carboxypeptidase</keyword>
<accession>A0ABD2PRC3</accession>
<keyword evidence="2" id="KW-0732">Signal</keyword>
<dbReference type="AlphaFoldDB" id="A0ABD2PRC3"/>
<evidence type="ECO:0000313" key="4">
    <source>
        <dbReference type="Proteomes" id="UP001626550"/>
    </source>
</evidence>
<dbReference type="PANTHER" id="PTHR11802:SF201">
    <property type="entry name" value="CARBOXYPEPTIDASE"/>
    <property type="match status" value="1"/>
</dbReference>
<dbReference type="PRINTS" id="PR00724">
    <property type="entry name" value="CRBOXYPTASEC"/>
</dbReference>
<evidence type="ECO:0000313" key="3">
    <source>
        <dbReference type="EMBL" id="KAL3310037.1"/>
    </source>
</evidence>
<dbReference type="EMBL" id="JBJKFK010003302">
    <property type="protein sequence ID" value="KAL3310037.1"/>
    <property type="molecule type" value="Genomic_DNA"/>
</dbReference>
<proteinExistence type="inferred from homology"/>
<protein>
    <recommendedName>
        <fullName evidence="2">Carboxypeptidase</fullName>
        <ecNumber evidence="2">3.4.16.-</ecNumber>
    </recommendedName>
</protein>
<keyword evidence="4" id="KW-1185">Reference proteome</keyword>
<name>A0ABD2PRC3_9PLAT</name>
<feature type="chain" id="PRO_5044526625" description="Carboxypeptidase" evidence="2">
    <location>
        <begin position="19"/>
        <end position="194"/>
    </location>
</feature>
<dbReference type="Proteomes" id="UP001626550">
    <property type="component" value="Unassembled WGS sequence"/>
</dbReference>
<evidence type="ECO:0000256" key="1">
    <source>
        <dbReference type="ARBA" id="ARBA00009431"/>
    </source>
</evidence>
<reference evidence="3 4" key="1">
    <citation type="submission" date="2024-11" db="EMBL/GenBank/DDBJ databases">
        <title>Adaptive evolution of stress response genes in parasites aligns with host niche diversity.</title>
        <authorList>
            <person name="Hahn C."/>
            <person name="Resl P."/>
        </authorList>
    </citation>
    <scope>NUCLEOTIDE SEQUENCE [LARGE SCALE GENOMIC DNA]</scope>
    <source>
        <strain evidence="3">EGGRZ-B1_66</strain>
        <tissue evidence="3">Body</tissue>
    </source>
</reference>
<comment type="caution">
    <text evidence="3">The sequence shown here is derived from an EMBL/GenBank/DDBJ whole genome shotgun (WGS) entry which is preliminary data.</text>
</comment>
<dbReference type="Pfam" id="PF00450">
    <property type="entry name" value="Peptidase_S10"/>
    <property type="match status" value="1"/>
</dbReference>
<gene>
    <name evidence="3" type="ORF">Ciccas_011402</name>
</gene>
<dbReference type="InterPro" id="IPR018202">
    <property type="entry name" value="Ser_caboxypep_ser_AS"/>
</dbReference>
<dbReference type="InterPro" id="IPR001563">
    <property type="entry name" value="Peptidase_S10"/>
</dbReference>
<keyword evidence="2" id="KW-0378">Hydrolase</keyword>
<dbReference type="GO" id="GO:0004185">
    <property type="term" value="F:serine-type carboxypeptidase activity"/>
    <property type="evidence" value="ECO:0007669"/>
    <property type="project" value="UniProtKB-UniRule"/>
</dbReference>
<keyword evidence="2" id="KW-0645">Protease</keyword>
<dbReference type="Gene3D" id="3.40.50.1820">
    <property type="entry name" value="alpha/beta hydrolase"/>
    <property type="match status" value="1"/>
</dbReference>
<feature type="signal peptide" evidence="2">
    <location>
        <begin position="1"/>
        <end position="18"/>
    </location>
</feature>
<dbReference type="GO" id="GO:0006508">
    <property type="term" value="P:proteolysis"/>
    <property type="evidence" value="ECO:0007669"/>
    <property type="project" value="UniProtKB-KW"/>
</dbReference>
<comment type="similarity">
    <text evidence="1 2">Belongs to the peptidase S10 family.</text>
</comment>
<sequence>MLVAVFWLVTLWSGLINADEKSVDKVVALPGLDFQISFNQYSGYLTGETHDVQLHYWFVEAQESPESKPLVLWMNGGPGCSSLDGLLSEHGPFLVAEGKKLVKNPSAWNNLANVLYLEAPAGVGFSYTTTKNVTTDDDKTARNNLGALTSFLKRFPEYQGRDFFVTGESYGGVYVPTLALLVLKHEKLLGINFK</sequence>
<feature type="non-terminal residue" evidence="3">
    <location>
        <position position="194"/>
    </location>
</feature>
<dbReference type="PANTHER" id="PTHR11802">
    <property type="entry name" value="SERINE PROTEASE FAMILY S10 SERINE CARBOXYPEPTIDASE"/>
    <property type="match status" value="1"/>
</dbReference>
<dbReference type="EC" id="3.4.16.-" evidence="2"/>
<organism evidence="3 4">
    <name type="scientific">Cichlidogyrus casuarinus</name>
    <dbReference type="NCBI Taxonomy" id="1844966"/>
    <lineage>
        <taxon>Eukaryota</taxon>
        <taxon>Metazoa</taxon>
        <taxon>Spiralia</taxon>
        <taxon>Lophotrochozoa</taxon>
        <taxon>Platyhelminthes</taxon>
        <taxon>Monogenea</taxon>
        <taxon>Monopisthocotylea</taxon>
        <taxon>Dactylogyridea</taxon>
        <taxon>Ancyrocephalidae</taxon>
        <taxon>Cichlidogyrus</taxon>
    </lineage>
</organism>
<dbReference type="SUPFAM" id="SSF53474">
    <property type="entry name" value="alpha/beta-Hydrolases"/>
    <property type="match status" value="1"/>
</dbReference>
<dbReference type="PROSITE" id="PS00131">
    <property type="entry name" value="CARBOXYPEPT_SER_SER"/>
    <property type="match status" value="1"/>
</dbReference>